<evidence type="ECO:0000313" key="5">
    <source>
        <dbReference type="Proteomes" id="UP000198122"/>
    </source>
</evidence>
<evidence type="ECO:0000313" key="4">
    <source>
        <dbReference type="EMBL" id="SNC61697.1"/>
    </source>
</evidence>
<proteinExistence type="predicted"/>
<organism evidence="4 5">
    <name type="scientific">Kytococcus aerolatus</name>
    <dbReference type="NCBI Taxonomy" id="592308"/>
    <lineage>
        <taxon>Bacteria</taxon>
        <taxon>Bacillati</taxon>
        <taxon>Actinomycetota</taxon>
        <taxon>Actinomycetes</taxon>
        <taxon>Micrococcales</taxon>
        <taxon>Kytococcaceae</taxon>
        <taxon>Kytococcus</taxon>
    </lineage>
</organism>
<evidence type="ECO:0000259" key="3">
    <source>
        <dbReference type="Pfam" id="PF13490"/>
    </source>
</evidence>
<dbReference type="OrthoDB" id="3267840at2"/>
<dbReference type="Gene3D" id="1.10.10.1320">
    <property type="entry name" value="Anti-sigma factor, zinc-finger domain"/>
    <property type="match status" value="1"/>
</dbReference>
<feature type="domain" description="Putative zinc-finger" evidence="3">
    <location>
        <begin position="5"/>
        <end position="39"/>
    </location>
</feature>
<gene>
    <name evidence="4" type="ORF">SAMN05445756_0535</name>
</gene>
<dbReference type="Pfam" id="PF13490">
    <property type="entry name" value="zf-HC2"/>
    <property type="match status" value="1"/>
</dbReference>
<dbReference type="EMBL" id="FYEZ01000001">
    <property type="protein sequence ID" value="SNC61697.1"/>
    <property type="molecule type" value="Genomic_DNA"/>
</dbReference>
<dbReference type="InterPro" id="IPR041916">
    <property type="entry name" value="Anti_sigma_zinc_sf"/>
</dbReference>
<dbReference type="NCBIfam" id="TIGR03988">
    <property type="entry name" value="antisig_RsrA"/>
    <property type="match status" value="1"/>
</dbReference>
<dbReference type="InterPro" id="IPR027383">
    <property type="entry name" value="Znf_put"/>
</dbReference>
<protein>
    <submittedName>
        <fullName evidence="4">Mycothiol system anti-sigma-R factor</fullName>
    </submittedName>
</protein>
<reference evidence="4 5" key="1">
    <citation type="submission" date="2017-06" db="EMBL/GenBank/DDBJ databases">
        <authorList>
            <person name="Kim H.J."/>
            <person name="Triplett B.A."/>
        </authorList>
    </citation>
    <scope>NUCLEOTIDE SEQUENCE [LARGE SCALE GENOMIC DNA]</scope>
    <source>
        <strain evidence="4 5">DSM 22179</strain>
    </source>
</reference>
<dbReference type="InterPro" id="IPR024020">
    <property type="entry name" value="Anit_sigma_mycothiol_RsrA"/>
</dbReference>
<dbReference type="Proteomes" id="UP000198122">
    <property type="component" value="Unassembled WGS sequence"/>
</dbReference>
<name>A0A212T6M5_9MICO</name>
<keyword evidence="5" id="KW-1185">Reference proteome</keyword>
<keyword evidence="1" id="KW-0805">Transcription regulation</keyword>
<dbReference type="AlphaFoldDB" id="A0A212T6M5"/>
<sequence length="84" mass="9888">MNRMCHEFMEELYAYLDGEMSAQDCEDIQQHLRECAPCRAEYERDVRLKELIRRSCACQPAPSELRQRIVTSIHTSVTVVRRQG</sequence>
<evidence type="ECO:0000256" key="1">
    <source>
        <dbReference type="ARBA" id="ARBA00023015"/>
    </source>
</evidence>
<keyword evidence="2" id="KW-0804">Transcription</keyword>
<accession>A0A212T6M5</accession>
<evidence type="ECO:0000256" key="2">
    <source>
        <dbReference type="ARBA" id="ARBA00023163"/>
    </source>
</evidence>